<dbReference type="PANTHER" id="PTHR45786:SF74">
    <property type="entry name" value="ATP-DEPENDENT DNA HELICASE"/>
    <property type="match status" value="1"/>
</dbReference>
<proteinExistence type="predicted"/>
<gene>
    <name evidence="1" type="ORF">GMARGA_LOCUS36215</name>
</gene>
<organism evidence="1 2">
    <name type="scientific">Gigaspora margarita</name>
    <dbReference type="NCBI Taxonomy" id="4874"/>
    <lineage>
        <taxon>Eukaryota</taxon>
        <taxon>Fungi</taxon>
        <taxon>Fungi incertae sedis</taxon>
        <taxon>Mucoromycota</taxon>
        <taxon>Glomeromycotina</taxon>
        <taxon>Glomeromycetes</taxon>
        <taxon>Diversisporales</taxon>
        <taxon>Gigasporaceae</taxon>
        <taxon>Gigaspora</taxon>
    </lineage>
</organism>
<feature type="non-terminal residue" evidence="1">
    <location>
        <position position="1"/>
    </location>
</feature>
<evidence type="ECO:0000313" key="1">
    <source>
        <dbReference type="EMBL" id="CAG8842853.1"/>
    </source>
</evidence>
<accession>A0ABN7WZT5</accession>
<comment type="caution">
    <text evidence="1">The sequence shown here is derived from an EMBL/GenBank/DDBJ whole genome shotgun (WGS) entry which is preliminary data.</text>
</comment>
<name>A0ABN7WZT5_GIGMA</name>
<feature type="non-terminal residue" evidence="1">
    <location>
        <position position="313"/>
    </location>
</feature>
<sequence length="313" mass="36255">NIAKNFKYKIWAYNSAFTFTSTGAKLDNNLANAQSSVYTYCVQGSFYYRIGSLLPENAINSQYLQMYVWNTQHELDHQMNVIPNSKLNTALIQSLKTMLDKVNPYVINLRYISKLLTENIANLAMLIYTDISGLDLRMFNVLIVSQVAAIWVDNEILTDVIQNHDIVLHTKIDKLIHISEISTYYDPLAYPILFLYSEQEWSPHKISYKTLLFEVINLTVDENFYDEKEKEDKKEEENVQEYEIHGTNINKALNDEEDATKLKDSNEATTDNKYSTIENNNAINCNREGYNRAIVEVIQNNLPIETILANRYN</sequence>
<dbReference type="Proteomes" id="UP000789901">
    <property type="component" value="Unassembled WGS sequence"/>
</dbReference>
<dbReference type="EMBL" id="CAJVQB010070442">
    <property type="protein sequence ID" value="CAG8842853.1"/>
    <property type="molecule type" value="Genomic_DNA"/>
</dbReference>
<protein>
    <submittedName>
        <fullName evidence="1">31840_t:CDS:1</fullName>
    </submittedName>
</protein>
<dbReference type="PANTHER" id="PTHR45786">
    <property type="entry name" value="DNA BINDING PROTEIN-LIKE"/>
    <property type="match status" value="1"/>
</dbReference>
<reference evidence="1 2" key="1">
    <citation type="submission" date="2021-06" db="EMBL/GenBank/DDBJ databases">
        <authorList>
            <person name="Kallberg Y."/>
            <person name="Tangrot J."/>
            <person name="Rosling A."/>
        </authorList>
    </citation>
    <scope>NUCLEOTIDE SEQUENCE [LARGE SCALE GENOMIC DNA]</scope>
    <source>
        <strain evidence="1 2">120-4 pot B 10/14</strain>
    </source>
</reference>
<evidence type="ECO:0000313" key="2">
    <source>
        <dbReference type="Proteomes" id="UP000789901"/>
    </source>
</evidence>
<keyword evidence="2" id="KW-1185">Reference proteome</keyword>